<evidence type="ECO:0000313" key="1">
    <source>
        <dbReference type="EMBL" id="KAJ7728476.1"/>
    </source>
</evidence>
<proteinExistence type="predicted"/>
<dbReference type="AlphaFoldDB" id="A0AAD7HU69"/>
<sequence length="538" mass="60045">MHRCLRVPEMLDMICLYLNPSLCTSDSESGYDFYPFRHLAEVARTCRTFCGPALDHLWRSAILAQLLVGCMPSDLWAVEKAEWPGDSNTVIGRGFAFTPRASKLSAVVLTPPGFCDWSLSHIFPALSVAIPEALFPNLQTLSWKQRPEEFHCIQLFLHPRLKSIDFKLHSASSTSLLSTLATKCPNLTELSIESVDFTQHISELVCRLHFLEKITVFSLASDALTHVSRLPNLSSLQLEALPAKLQVSFRFGTTFPTLGTLELTHPDIGPTTEFLRLCSAAPLKKFRASFAEFVTAAKMHKLFVAMTVAFSHWTLEELSLDTECPKSGSDPTIHLIPHHLIRPLLCFTSLTVFSVMSPIGFTLDNEAISEFARALPQIVTFKLLARHPDMSHPPGPTLECLHSFARRCPHLSVLGLALNGDKSVSAVDLSKVQDGVLHQSLVSLDVGHSPIWNVIAVARFLSIVFPNLRTISTEREDAERYDEFDEGPEWPEDLKRYRRWIEVQVTIPAISRTGGGEDTGEAVVELVKQRRSACFDFL</sequence>
<keyword evidence="2" id="KW-1185">Reference proteome</keyword>
<comment type="caution">
    <text evidence="1">The sequence shown here is derived from an EMBL/GenBank/DDBJ whole genome shotgun (WGS) entry which is preliminary data.</text>
</comment>
<dbReference type="SUPFAM" id="SSF52047">
    <property type="entry name" value="RNI-like"/>
    <property type="match status" value="1"/>
</dbReference>
<accession>A0AAD7HU69</accession>
<evidence type="ECO:0000313" key="2">
    <source>
        <dbReference type="Proteomes" id="UP001215598"/>
    </source>
</evidence>
<dbReference type="Gene3D" id="3.80.10.10">
    <property type="entry name" value="Ribonuclease Inhibitor"/>
    <property type="match status" value="1"/>
</dbReference>
<protein>
    <recommendedName>
        <fullName evidence="3">F-box domain-containing protein</fullName>
    </recommendedName>
</protein>
<name>A0AAD7HU69_9AGAR</name>
<dbReference type="InterPro" id="IPR032675">
    <property type="entry name" value="LRR_dom_sf"/>
</dbReference>
<organism evidence="1 2">
    <name type="scientific">Mycena metata</name>
    <dbReference type="NCBI Taxonomy" id="1033252"/>
    <lineage>
        <taxon>Eukaryota</taxon>
        <taxon>Fungi</taxon>
        <taxon>Dikarya</taxon>
        <taxon>Basidiomycota</taxon>
        <taxon>Agaricomycotina</taxon>
        <taxon>Agaricomycetes</taxon>
        <taxon>Agaricomycetidae</taxon>
        <taxon>Agaricales</taxon>
        <taxon>Marasmiineae</taxon>
        <taxon>Mycenaceae</taxon>
        <taxon>Mycena</taxon>
    </lineage>
</organism>
<gene>
    <name evidence="1" type="ORF">B0H16DRAFT_1777547</name>
</gene>
<reference evidence="1" key="1">
    <citation type="submission" date="2023-03" db="EMBL/GenBank/DDBJ databases">
        <title>Massive genome expansion in bonnet fungi (Mycena s.s.) driven by repeated elements and novel gene families across ecological guilds.</title>
        <authorList>
            <consortium name="Lawrence Berkeley National Laboratory"/>
            <person name="Harder C.B."/>
            <person name="Miyauchi S."/>
            <person name="Viragh M."/>
            <person name="Kuo A."/>
            <person name="Thoen E."/>
            <person name="Andreopoulos B."/>
            <person name="Lu D."/>
            <person name="Skrede I."/>
            <person name="Drula E."/>
            <person name="Henrissat B."/>
            <person name="Morin E."/>
            <person name="Kohler A."/>
            <person name="Barry K."/>
            <person name="LaButti K."/>
            <person name="Morin E."/>
            <person name="Salamov A."/>
            <person name="Lipzen A."/>
            <person name="Mereny Z."/>
            <person name="Hegedus B."/>
            <person name="Baldrian P."/>
            <person name="Stursova M."/>
            <person name="Weitz H."/>
            <person name="Taylor A."/>
            <person name="Grigoriev I.V."/>
            <person name="Nagy L.G."/>
            <person name="Martin F."/>
            <person name="Kauserud H."/>
        </authorList>
    </citation>
    <scope>NUCLEOTIDE SEQUENCE</scope>
    <source>
        <strain evidence="1">CBHHK182m</strain>
    </source>
</reference>
<dbReference type="EMBL" id="JARKIB010000172">
    <property type="protein sequence ID" value="KAJ7728476.1"/>
    <property type="molecule type" value="Genomic_DNA"/>
</dbReference>
<evidence type="ECO:0008006" key="3">
    <source>
        <dbReference type="Google" id="ProtNLM"/>
    </source>
</evidence>
<dbReference type="Proteomes" id="UP001215598">
    <property type="component" value="Unassembled WGS sequence"/>
</dbReference>